<dbReference type="SMART" id="SM00903">
    <property type="entry name" value="Flavin_Reduct"/>
    <property type="match status" value="1"/>
</dbReference>
<dbReference type="GO" id="GO:0010181">
    <property type="term" value="F:FMN binding"/>
    <property type="evidence" value="ECO:0007669"/>
    <property type="project" value="InterPro"/>
</dbReference>
<name>A0A1C6UUJ3_9ACTN</name>
<dbReference type="OrthoDB" id="4102168at2"/>
<evidence type="ECO:0000313" key="5">
    <source>
        <dbReference type="EMBL" id="SCL57668.1"/>
    </source>
</evidence>
<dbReference type="PANTHER" id="PTHR43567:SF1">
    <property type="entry name" value="FLAVOREDOXIN"/>
    <property type="match status" value="1"/>
</dbReference>
<evidence type="ECO:0000259" key="4">
    <source>
        <dbReference type="SMART" id="SM00903"/>
    </source>
</evidence>
<dbReference type="Proteomes" id="UP000198937">
    <property type="component" value="Unassembled WGS sequence"/>
</dbReference>
<dbReference type="Gene3D" id="2.30.110.10">
    <property type="entry name" value="Electron Transport, Fmn-binding Protein, Chain A"/>
    <property type="match status" value="1"/>
</dbReference>
<evidence type="ECO:0000256" key="2">
    <source>
        <dbReference type="ARBA" id="ARBA00022630"/>
    </source>
</evidence>
<evidence type="ECO:0000256" key="3">
    <source>
        <dbReference type="ARBA" id="ARBA00038054"/>
    </source>
</evidence>
<gene>
    <name evidence="5" type="ORF">GA0070617_3591</name>
</gene>
<proteinExistence type="inferred from homology"/>
<feature type="domain" description="Flavin reductase like" evidence="4">
    <location>
        <begin position="28"/>
        <end position="173"/>
    </location>
</feature>
<dbReference type="InterPro" id="IPR052174">
    <property type="entry name" value="Flavoredoxin"/>
</dbReference>
<dbReference type="EMBL" id="FMIA01000002">
    <property type="protein sequence ID" value="SCL57668.1"/>
    <property type="molecule type" value="Genomic_DNA"/>
</dbReference>
<keyword evidence="2" id="KW-0285">Flavoprotein</keyword>
<dbReference type="RefSeq" id="WP_091439416.1">
    <property type="nucleotide sequence ID" value="NZ_BMMJ01000013.1"/>
</dbReference>
<comment type="cofactor">
    <cofactor evidence="1">
        <name>FMN</name>
        <dbReference type="ChEBI" id="CHEBI:58210"/>
    </cofactor>
</comment>
<reference evidence="5 6" key="1">
    <citation type="submission" date="2016-06" db="EMBL/GenBank/DDBJ databases">
        <authorList>
            <person name="Kjaerup R.B."/>
            <person name="Dalgaard T.S."/>
            <person name="Juul-Madsen H.R."/>
        </authorList>
    </citation>
    <scope>NUCLEOTIDE SEQUENCE [LARGE SCALE GENOMIC DNA]</scope>
    <source>
        <strain evidence="5 6">DSM 45577</strain>
    </source>
</reference>
<dbReference type="InterPro" id="IPR002563">
    <property type="entry name" value="Flavin_Rdtase-like_dom"/>
</dbReference>
<organism evidence="5 6">
    <name type="scientific">Micromonospora yangpuensis</name>
    <dbReference type="NCBI Taxonomy" id="683228"/>
    <lineage>
        <taxon>Bacteria</taxon>
        <taxon>Bacillati</taxon>
        <taxon>Actinomycetota</taxon>
        <taxon>Actinomycetes</taxon>
        <taxon>Micromonosporales</taxon>
        <taxon>Micromonosporaceae</taxon>
        <taxon>Micromonospora</taxon>
    </lineage>
</organism>
<comment type="similarity">
    <text evidence="3">Belongs to the flavoredoxin family.</text>
</comment>
<dbReference type="Pfam" id="PF01613">
    <property type="entry name" value="Flavin_Reduct"/>
    <property type="match status" value="1"/>
</dbReference>
<dbReference type="STRING" id="683228.GA0070617_3591"/>
<sequence>MSPDPQPTPVSPAPLPPTLLPPTLWKKLTSTVGLVAVPGPRGTNVMSAEWSYFVNKDPLYVAVVLGPRTASRDLIDAAGRWAVTFCAEDQAALADFAGSCSVTDVDKTTSVAVDLAPGTHTPWVRGGVLAVECELRQVVPMPVHTMYVGEVVAAHLPEQPVRPLVKHGAMYALGDPVRRTRILTATRLLPDGTLRVAATGPAVPAGSTPQWRISLLAPDGALTRLGRYPADRHGDLLVEVALPDTALPATGPVGLRVRVERDGAQAGEATVGP</sequence>
<dbReference type="InterPro" id="IPR012349">
    <property type="entry name" value="Split_barrel_FMN-bd"/>
</dbReference>
<dbReference type="SUPFAM" id="SSF50475">
    <property type="entry name" value="FMN-binding split barrel"/>
    <property type="match status" value="1"/>
</dbReference>
<accession>A0A1C6UUJ3</accession>
<evidence type="ECO:0000256" key="1">
    <source>
        <dbReference type="ARBA" id="ARBA00001917"/>
    </source>
</evidence>
<evidence type="ECO:0000313" key="6">
    <source>
        <dbReference type="Proteomes" id="UP000198937"/>
    </source>
</evidence>
<dbReference type="GO" id="GO:0016646">
    <property type="term" value="F:oxidoreductase activity, acting on the CH-NH group of donors, NAD or NADP as acceptor"/>
    <property type="evidence" value="ECO:0007669"/>
    <property type="project" value="UniProtKB-ARBA"/>
</dbReference>
<protein>
    <submittedName>
        <fullName evidence="5">NADH-FMN oxidoreductase RutF, flavin reductase (DIM6/NTAB) family</fullName>
    </submittedName>
</protein>
<dbReference type="PANTHER" id="PTHR43567">
    <property type="entry name" value="FLAVOREDOXIN-RELATED-RELATED"/>
    <property type="match status" value="1"/>
</dbReference>
<dbReference type="AlphaFoldDB" id="A0A1C6UUJ3"/>
<keyword evidence="6" id="KW-1185">Reference proteome</keyword>